<dbReference type="SMART" id="SM00332">
    <property type="entry name" value="PP2Cc"/>
    <property type="match status" value="1"/>
</dbReference>
<feature type="signal peptide" evidence="4">
    <location>
        <begin position="1"/>
        <end position="16"/>
    </location>
</feature>
<evidence type="ECO:0000256" key="2">
    <source>
        <dbReference type="ARBA" id="ARBA00022840"/>
    </source>
</evidence>
<dbReference type="SMART" id="SM00220">
    <property type="entry name" value="S_TKc"/>
    <property type="match status" value="1"/>
</dbReference>
<dbReference type="SUPFAM" id="SSF81606">
    <property type="entry name" value="PP2C-like"/>
    <property type="match status" value="1"/>
</dbReference>
<dbReference type="GO" id="GO:0004722">
    <property type="term" value="F:protein serine/threonine phosphatase activity"/>
    <property type="evidence" value="ECO:0007669"/>
    <property type="project" value="InterPro"/>
</dbReference>
<dbReference type="InterPro" id="IPR008271">
    <property type="entry name" value="Ser/Thr_kinase_AS"/>
</dbReference>
<dbReference type="CDD" id="cd00143">
    <property type="entry name" value="PP2Cc"/>
    <property type="match status" value="1"/>
</dbReference>
<dbReference type="PANTHER" id="PTHR47992">
    <property type="entry name" value="PROTEIN PHOSPHATASE"/>
    <property type="match status" value="1"/>
</dbReference>
<dbReference type="Proteomes" id="UP000789595">
    <property type="component" value="Unassembled WGS sequence"/>
</dbReference>
<evidence type="ECO:0000259" key="6">
    <source>
        <dbReference type="PROSITE" id="PS50106"/>
    </source>
</evidence>
<dbReference type="Gene3D" id="3.60.40.10">
    <property type="entry name" value="PPM-type phosphatase domain"/>
    <property type="match status" value="1"/>
</dbReference>
<feature type="domain" description="PDZ" evidence="6">
    <location>
        <begin position="407"/>
        <end position="444"/>
    </location>
</feature>
<dbReference type="OrthoDB" id="10264738at2759"/>
<dbReference type="InterPro" id="IPR001932">
    <property type="entry name" value="PPM-type_phosphatase-like_dom"/>
</dbReference>
<gene>
    <name evidence="8" type="ORF">PECAL_5P17640</name>
</gene>
<dbReference type="Pfam" id="PF00069">
    <property type="entry name" value="Pkinase"/>
    <property type="match status" value="1"/>
</dbReference>
<evidence type="ECO:0000256" key="3">
    <source>
        <dbReference type="PROSITE-ProRule" id="PRU10141"/>
    </source>
</evidence>
<dbReference type="GO" id="GO:0005524">
    <property type="term" value="F:ATP binding"/>
    <property type="evidence" value="ECO:0007669"/>
    <property type="project" value="UniProtKB-UniRule"/>
</dbReference>
<accession>A0A8J2X1I5</accession>
<feature type="binding site" evidence="3">
    <location>
        <position position="73"/>
    </location>
    <ligand>
        <name>ATP</name>
        <dbReference type="ChEBI" id="CHEBI:30616"/>
    </ligand>
</feature>
<dbReference type="InterPro" id="IPR011009">
    <property type="entry name" value="Kinase-like_dom_sf"/>
</dbReference>
<evidence type="ECO:0000256" key="4">
    <source>
        <dbReference type="SAM" id="SignalP"/>
    </source>
</evidence>
<evidence type="ECO:0000259" key="7">
    <source>
        <dbReference type="PROSITE" id="PS51746"/>
    </source>
</evidence>
<dbReference type="PROSITE" id="PS50011">
    <property type="entry name" value="PROTEIN_KINASE_DOM"/>
    <property type="match status" value="1"/>
</dbReference>
<dbReference type="InterPro" id="IPR000719">
    <property type="entry name" value="Prot_kinase_dom"/>
</dbReference>
<comment type="caution">
    <text evidence="8">The sequence shown here is derived from an EMBL/GenBank/DDBJ whole genome shotgun (WGS) entry which is preliminary data.</text>
</comment>
<dbReference type="PROSITE" id="PS00108">
    <property type="entry name" value="PROTEIN_KINASE_ST"/>
    <property type="match status" value="1"/>
</dbReference>
<dbReference type="Gene3D" id="2.30.42.10">
    <property type="match status" value="1"/>
</dbReference>
<dbReference type="EMBL" id="CAKKNE010000005">
    <property type="protein sequence ID" value="CAH0377193.1"/>
    <property type="molecule type" value="Genomic_DNA"/>
</dbReference>
<evidence type="ECO:0000313" key="8">
    <source>
        <dbReference type="EMBL" id="CAH0377193.1"/>
    </source>
</evidence>
<reference evidence="8" key="1">
    <citation type="submission" date="2021-11" db="EMBL/GenBank/DDBJ databases">
        <authorList>
            <consortium name="Genoscope - CEA"/>
            <person name="William W."/>
        </authorList>
    </citation>
    <scope>NUCLEOTIDE SEQUENCE</scope>
</reference>
<feature type="chain" id="PRO_5035266716" evidence="4">
    <location>
        <begin position="17"/>
        <end position="781"/>
    </location>
</feature>
<evidence type="ECO:0000256" key="1">
    <source>
        <dbReference type="ARBA" id="ARBA00022741"/>
    </source>
</evidence>
<proteinExistence type="predicted"/>
<dbReference type="InterPro" id="IPR001478">
    <property type="entry name" value="PDZ"/>
</dbReference>
<dbReference type="GO" id="GO:0004672">
    <property type="term" value="F:protein kinase activity"/>
    <property type="evidence" value="ECO:0007669"/>
    <property type="project" value="InterPro"/>
</dbReference>
<keyword evidence="2 3" id="KW-0067">ATP-binding</keyword>
<organism evidence="8 9">
    <name type="scientific">Pelagomonas calceolata</name>
    <dbReference type="NCBI Taxonomy" id="35677"/>
    <lineage>
        <taxon>Eukaryota</taxon>
        <taxon>Sar</taxon>
        <taxon>Stramenopiles</taxon>
        <taxon>Ochrophyta</taxon>
        <taxon>Pelagophyceae</taxon>
        <taxon>Pelagomonadales</taxon>
        <taxon>Pelagomonadaceae</taxon>
        <taxon>Pelagomonas</taxon>
    </lineage>
</organism>
<dbReference type="InterPro" id="IPR036034">
    <property type="entry name" value="PDZ_sf"/>
</dbReference>
<keyword evidence="4" id="KW-0732">Signal</keyword>
<dbReference type="SUPFAM" id="SSF56112">
    <property type="entry name" value="Protein kinase-like (PK-like)"/>
    <property type="match status" value="1"/>
</dbReference>
<evidence type="ECO:0000313" key="9">
    <source>
        <dbReference type="Proteomes" id="UP000789595"/>
    </source>
</evidence>
<evidence type="ECO:0000259" key="5">
    <source>
        <dbReference type="PROSITE" id="PS50011"/>
    </source>
</evidence>
<protein>
    <submittedName>
        <fullName evidence="8">Uncharacterized protein</fullName>
    </submittedName>
</protein>
<sequence>MCGAQAVLLVAAFAAALQPPKKTPTVRRTNLSASAPDAVAIDERRVVGEGSYGVVVAAIDENNKQYVAKRARKDDRSKRYFEVERTINEKLRGTPGLAPYRGVVEGPTPEKQFFDPPSTKYLLFDRVKGGRDAETYLNDGSCGVDGLAAALGLDACAYGDEVCFVDNEEECTADPQQARSGAANVVVASVVLSFLLDACAALEANKVIHRDVKASNILVEPSQKRLVLIDFGSAMDVDTKQGYEARKSPVSPRYCPPEQFVELEHWRSFDAYGCGLVALRLLLSPALRSANDVDAFNVEFAAADHDLDRWLSTKLAQTALPERLLAPLSALRSLKSGAALWRLVSRLLAEDPRKRRTAKDAKVEASKLQAALLDEASNMESATAVPPRARDPSLIPSRRRYALQAPLGLIVEEDGGVRVSSVTPGSNSDKLGAPRVGDLLLSVEYVPKGDNKEPVFEDLELKKSFEAALATLEGVPQQRMIEVVVERESSGDDDVVSEAAPVAQIRLGAYRRRGSSRAAMEDCVAIGAGDVSETLNGRDWPSREPSEELTAELSVAHGRAVACAVDGHGGQEASRHAADRLPGLVASFSTKSPESALKAAWVRCAEELELDGPGGAVAACCCVDVEAQTISLLHCGDARAVVVGLDKPAAAYETSDHTLKLASERAALENRGGAARGGRVLADQWAVAVPRALGGKVWRAAGISPAPDVATLACGGADGLVLASDGLWDVLSSDDAAAFVRANRLFRPERSAAQVAAALASRAAALGSTDDVSVVCVFFDR</sequence>
<dbReference type="PROSITE" id="PS00107">
    <property type="entry name" value="PROTEIN_KINASE_ATP"/>
    <property type="match status" value="1"/>
</dbReference>
<dbReference type="InterPro" id="IPR036457">
    <property type="entry name" value="PPM-type-like_dom_sf"/>
</dbReference>
<feature type="domain" description="PPM-type phosphatase" evidence="7">
    <location>
        <begin position="506"/>
        <end position="779"/>
    </location>
</feature>
<dbReference type="Pfam" id="PF00481">
    <property type="entry name" value="PP2C"/>
    <property type="match status" value="1"/>
</dbReference>
<keyword evidence="1 3" id="KW-0547">Nucleotide-binding</keyword>
<dbReference type="AlphaFoldDB" id="A0A8J2X1I5"/>
<dbReference type="Gene3D" id="1.10.510.10">
    <property type="entry name" value="Transferase(Phosphotransferase) domain 1"/>
    <property type="match status" value="1"/>
</dbReference>
<dbReference type="PROSITE" id="PS51746">
    <property type="entry name" value="PPM_2"/>
    <property type="match status" value="1"/>
</dbReference>
<feature type="domain" description="Protein kinase" evidence="5">
    <location>
        <begin position="41"/>
        <end position="372"/>
    </location>
</feature>
<dbReference type="InterPro" id="IPR015655">
    <property type="entry name" value="PP2C"/>
</dbReference>
<dbReference type="InterPro" id="IPR017441">
    <property type="entry name" value="Protein_kinase_ATP_BS"/>
</dbReference>
<dbReference type="PROSITE" id="PS50106">
    <property type="entry name" value="PDZ"/>
    <property type="match status" value="1"/>
</dbReference>
<keyword evidence="9" id="KW-1185">Reference proteome</keyword>
<name>A0A8J2X1I5_9STRA</name>